<sequence length="229" mass="26586">MRINRRDRDINFCISLHESENPDKLKARRSSNAVFLVCALMLGSVMIIYAMAWNQNLQVERQIASTRAYIQDENNLKQYNEKLAIKAKAKKIEDYNNASARYLKQLENSARFSNKWVDFFTTEMAKTIGSESEIINYGYTGNILSLKCRTYDEKNPKLFAQHLSEMKKKDGKIMFSDVEYTGFDYQKGSFGEMTYNFDLKITLWKVESAITEEIQPEVAETLSQSEPEQ</sequence>
<organism evidence="2 3">
    <name type="scientific">Robinsoniella peoriensis</name>
    <dbReference type="NCBI Taxonomy" id="180332"/>
    <lineage>
        <taxon>Bacteria</taxon>
        <taxon>Bacillati</taxon>
        <taxon>Bacillota</taxon>
        <taxon>Clostridia</taxon>
        <taxon>Lachnospirales</taxon>
        <taxon>Lachnospiraceae</taxon>
        <taxon>Robinsoniella</taxon>
    </lineage>
</organism>
<comment type="caution">
    <text evidence="2">The sequence shown here is derived from an EMBL/GenBank/DDBJ whole genome shotgun (WGS) entry which is preliminary data.</text>
</comment>
<proteinExistence type="predicted"/>
<name>A0A4U8Q8Y0_9FIRM</name>
<dbReference type="Proteomes" id="UP000306509">
    <property type="component" value="Unassembled WGS sequence"/>
</dbReference>
<gene>
    <name evidence="2" type="ORF">DSM106044_01662</name>
</gene>
<keyword evidence="1" id="KW-1133">Transmembrane helix</keyword>
<evidence type="ECO:0000256" key="1">
    <source>
        <dbReference type="SAM" id="Phobius"/>
    </source>
</evidence>
<protein>
    <submittedName>
        <fullName evidence="2">Uncharacterized protein</fullName>
    </submittedName>
</protein>
<dbReference type="RefSeq" id="WP_138002251.1">
    <property type="nucleotide sequence ID" value="NZ_QGQD01000038.1"/>
</dbReference>
<dbReference type="AlphaFoldDB" id="A0A4U8Q8Y0"/>
<keyword evidence="1" id="KW-0472">Membrane</keyword>
<reference evidence="2 3" key="1">
    <citation type="journal article" date="2019" name="Anaerobe">
        <title>Detection of Robinsoniella peoriensis in multiple bone samples of a trauma patient.</title>
        <authorList>
            <person name="Schrottner P."/>
            <person name="Hartwich K."/>
            <person name="Bunk B."/>
            <person name="Schober I."/>
            <person name="Helbig S."/>
            <person name="Rudolph W.W."/>
            <person name="Gunzer F."/>
        </authorList>
    </citation>
    <scope>NUCLEOTIDE SEQUENCE [LARGE SCALE GENOMIC DNA]</scope>
    <source>
        <strain evidence="2 3">DSM 106044</strain>
    </source>
</reference>
<keyword evidence="3" id="KW-1185">Reference proteome</keyword>
<feature type="transmembrane region" description="Helical" evidence="1">
    <location>
        <begin position="33"/>
        <end position="53"/>
    </location>
</feature>
<evidence type="ECO:0000313" key="2">
    <source>
        <dbReference type="EMBL" id="TLD01442.1"/>
    </source>
</evidence>
<dbReference type="STRING" id="180332.GCA_000797495_03369"/>
<evidence type="ECO:0000313" key="3">
    <source>
        <dbReference type="Proteomes" id="UP000306509"/>
    </source>
</evidence>
<keyword evidence="1" id="KW-0812">Transmembrane</keyword>
<accession>A0A4U8Q8Y0</accession>
<dbReference type="EMBL" id="QGQD01000038">
    <property type="protein sequence ID" value="TLD01442.1"/>
    <property type="molecule type" value="Genomic_DNA"/>
</dbReference>